<proteinExistence type="predicted"/>
<reference evidence="2 3" key="1">
    <citation type="submission" date="2019-03" db="EMBL/GenBank/DDBJ databases">
        <title>Genomics of glacier-inhabiting Cryobacterium strains.</title>
        <authorList>
            <person name="Liu Q."/>
            <person name="Xin Y.-H."/>
        </authorList>
    </citation>
    <scope>NUCLEOTIDE SEQUENCE [LARGE SCALE GENOMIC DNA]</scope>
    <source>
        <strain evidence="2 3">RHLS22-1</strain>
    </source>
</reference>
<sequence length="85" mass="9268">MMGNYAGGMGGASWILMSLLWVALIVAIVWMIVGMVAQPRHATTPAATQEFKTDSPADILKRRLARGEIDVTTYEELSSVMGKVR</sequence>
<evidence type="ECO:0000256" key="1">
    <source>
        <dbReference type="SAM" id="Phobius"/>
    </source>
</evidence>
<keyword evidence="1" id="KW-0812">Transmembrane</keyword>
<comment type="caution">
    <text evidence="2">The sequence shown here is derived from an EMBL/GenBank/DDBJ whole genome shotgun (WGS) entry which is preliminary data.</text>
</comment>
<keyword evidence="3" id="KW-1185">Reference proteome</keyword>
<accession>A0A4R8W024</accession>
<evidence type="ECO:0008006" key="4">
    <source>
        <dbReference type="Google" id="ProtNLM"/>
    </source>
</evidence>
<name>A0A4R8W024_9MICO</name>
<keyword evidence="1" id="KW-0472">Membrane</keyword>
<dbReference type="OrthoDB" id="3748887at2"/>
<evidence type="ECO:0000313" key="2">
    <source>
        <dbReference type="EMBL" id="TFB99771.1"/>
    </source>
</evidence>
<feature type="transmembrane region" description="Helical" evidence="1">
    <location>
        <begin position="12"/>
        <end position="33"/>
    </location>
</feature>
<protein>
    <recommendedName>
        <fullName evidence="4">SHOCT domain-containing protein</fullName>
    </recommendedName>
</protein>
<dbReference type="AlphaFoldDB" id="A0A4R8W024"/>
<dbReference type="Proteomes" id="UP000297907">
    <property type="component" value="Unassembled WGS sequence"/>
</dbReference>
<organism evidence="2 3">
    <name type="scientific">Cryobacterium adonitolivorans</name>
    <dbReference type="NCBI Taxonomy" id="1259189"/>
    <lineage>
        <taxon>Bacteria</taxon>
        <taxon>Bacillati</taxon>
        <taxon>Actinomycetota</taxon>
        <taxon>Actinomycetes</taxon>
        <taxon>Micrococcales</taxon>
        <taxon>Microbacteriaceae</taxon>
        <taxon>Cryobacterium</taxon>
    </lineage>
</organism>
<evidence type="ECO:0000313" key="3">
    <source>
        <dbReference type="Proteomes" id="UP000297907"/>
    </source>
</evidence>
<keyword evidence="1" id="KW-1133">Transmembrane helix</keyword>
<dbReference type="EMBL" id="SOFL01000043">
    <property type="protein sequence ID" value="TFB99771.1"/>
    <property type="molecule type" value="Genomic_DNA"/>
</dbReference>
<dbReference type="RefSeq" id="WP_134454306.1">
    <property type="nucleotide sequence ID" value="NZ_SOFL01000043.1"/>
</dbReference>
<gene>
    <name evidence="2" type="ORF">E3O42_12780</name>
</gene>